<feature type="compositionally biased region" description="Low complexity" evidence="1">
    <location>
        <begin position="361"/>
        <end position="378"/>
    </location>
</feature>
<dbReference type="AlphaFoldDB" id="A0A9W4RS20"/>
<dbReference type="EMBL" id="CAMGZC010000329">
    <property type="protein sequence ID" value="CAI0646413.1"/>
    <property type="molecule type" value="Genomic_DNA"/>
</dbReference>
<feature type="compositionally biased region" description="Basic residues" evidence="1">
    <location>
        <begin position="1"/>
        <end position="11"/>
    </location>
</feature>
<reference evidence="2" key="1">
    <citation type="submission" date="2022-08" db="EMBL/GenBank/DDBJ databases">
        <authorList>
            <person name="Giroux E."/>
            <person name="Giroux E."/>
        </authorList>
    </citation>
    <scope>NUCLEOTIDE SEQUENCE</scope>
    <source>
        <strain evidence="2">H1091258</strain>
    </source>
</reference>
<protein>
    <submittedName>
        <fullName evidence="2">Uncharacterized protein</fullName>
    </submittedName>
</protein>
<keyword evidence="3" id="KW-1185">Reference proteome</keyword>
<gene>
    <name evidence="2" type="ORF">CGXH109_LOCUS54948</name>
</gene>
<evidence type="ECO:0000256" key="1">
    <source>
        <dbReference type="SAM" id="MobiDB-lite"/>
    </source>
</evidence>
<feature type="region of interest" description="Disordered" evidence="1">
    <location>
        <begin position="338"/>
        <end position="405"/>
    </location>
</feature>
<sequence length="405" mass="44831">MATKRQRRQQRRLKDGVHPSSDNLTTQVHAHTVAHPSSHSPTMHNFEPTLARVGITIRDLKATRPTDTQAFLERHSIQYTTSSTPATTSDAASHHPPWVSSPLNIAYLDTEIEKLAPKPSNLAPSTINHILRPPKDVRPSEGAPSFSATEWAEAFRDTVRCLSRQLPRGGEGLNVLPAQAFARPRFPDTNSPWENLLVIGADESPAWEMIAVLETDHHHVGCLVADQTPPDEHSRDKVLRSELFSMLVLLHWRLNLLRKPGSGGHDPSVTVATFTRARVRISQAYIDWSDTDKPILRVVNRLDKSLRDLTGESDAARACWLDVLSWLCFTPTESDNMRVEKQGKSGHRWQLEQHAKDRVVSRSSDSSGTSDTGSSGSSKPQHDEAASPASSAPGSPRLDAKENQD</sequence>
<accession>A0A9W4RS20</accession>
<feature type="compositionally biased region" description="Basic and acidic residues" evidence="1">
    <location>
        <begin position="338"/>
        <end position="360"/>
    </location>
</feature>
<proteinExistence type="predicted"/>
<evidence type="ECO:0000313" key="3">
    <source>
        <dbReference type="Proteomes" id="UP001152533"/>
    </source>
</evidence>
<feature type="region of interest" description="Disordered" evidence="1">
    <location>
        <begin position="1"/>
        <end position="24"/>
    </location>
</feature>
<evidence type="ECO:0000313" key="2">
    <source>
        <dbReference type="EMBL" id="CAI0646413.1"/>
    </source>
</evidence>
<comment type="caution">
    <text evidence="2">The sequence shown here is derived from an EMBL/GenBank/DDBJ whole genome shotgun (WGS) entry which is preliminary data.</text>
</comment>
<feature type="compositionally biased region" description="Low complexity" evidence="1">
    <location>
        <begin position="386"/>
        <end position="396"/>
    </location>
</feature>
<name>A0A9W4RS20_9PEZI</name>
<dbReference type="Proteomes" id="UP001152533">
    <property type="component" value="Unassembled WGS sequence"/>
</dbReference>
<organism evidence="2 3">
    <name type="scientific">Colletotrichum noveboracense</name>
    <dbReference type="NCBI Taxonomy" id="2664923"/>
    <lineage>
        <taxon>Eukaryota</taxon>
        <taxon>Fungi</taxon>
        <taxon>Dikarya</taxon>
        <taxon>Ascomycota</taxon>
        <taxon>Pezizomycotina</taxon>
        <taxon>Sordariomycetes</taxon>
        <taxon>Hypocreomycetidae</taxon>
        <taxon>Glomerellales</taxon>
        <taxon>Glomerellaceae</taxon>
        <taxon>Colletotrichum</taxon>
        <taxon>Colletotrichum gloeosporioides species complex</taxon>
    </lineage>
</organism>